<dbReference type="InterPro" id="IPR019888">
    <property type="entry name" value="Tscrpt_reg_AsnC-like"/>
</dbReference>
<feature type="region of interest" description="Disordered" evidence="4">
    <location>
        <begin position="1"/>
        <end position="40"/>
    </location>
</feature>
<dbReference type="InterPro" id="IPR000485">
    <property type="entry name" value="AsnC-type_HTH_dom"/>
</dbReference>
<dbReference type="InterPro" id="IPR036388">
    <property type="entry name" value="WH-like_DNA-bd_sf"/>
</dbReference>
<dbReference type="Pfam" id="PF01037">
    <property type="entry name" value="AsnC_trans_reg"/>
    <property type="match status" value="1"/>
</dbReference>
<gene>
    <name evidence="6" type="ORF">F0U60_09695</name>
</gene>
<evidence type="ECO:0000313" key="6">
    <source>
        <dbReference type="EMBL" id="WNG44351.1"/>
    </source>
</evidence>
<evidence type="ECO:0000256" key="1">
    <source>
        <dbReference type="ARBA" id="ARBA00023015"/>
    </source>
</evidence>
<dbReference type="EMBL" id="CP043494">
    <property type="protein sequence ID" value="WNG44351.1"/>
    <property type="molecule type" value="Genomic_DNA"/>
</dbReference>
<organism evidence="6 7">
    <name type="scientific">Archangium minus</name>
    <dbReference type="NCBI Taxonomy" id="83450"/>
    <lineage>
        <taxon>Bacteria</taxon>
        <taxon>Pseudomonadati</taxon>
        <taxon>Myxococcota</taxon>
        <taxon>Myxococcia</taxon>
        <taxon>Myxococcales</taxon>
        <taxon>Cystobacterineae</taxon>
        <taxon>Archangiaceae</taxon>
        <taxon>Archangium</taxon>
    </lineage>
</organism>
<dbReference type="PANTHER" id="PTHR30154:SF34">
    <property type="entry name" value="TRANSCRIPTIONAL REGULATOR AZLB"/>
    <property type="match status" value="1"/>
</dbReference>
<dbReference type="InterPro" id="IPR019885">
    <property type="entry name" value="Tscrpt_reg_HTH_AsnC-type_CS"/>
</dbReference>
<dbReference type="PRINTS" id="PR00033">
    <property type="entry name" value="HTHASNC"/>
</dbReference>
<dbReference type="PANTHER" id="PTHR30154">
    <property type="entry name" value="LEUCINE-RESPONSIVE REGULATORY PROTEIN"/>
    <property type="match status" value="1"/>
</dbReference>
<dbReference type="InterPro" id="IPR011991">
    <property type="entry name" value="ArsR-like_HTH"/>
</dbReference>
<dbReference type="Gene3D" id="1.10.10.10">
    <property type="entry name" value="Winged helix-like DNA-binding domain superfamily/Winged helix DNA-binding domain"/>
    <property type="match status" value="1"/>
</dbReference>
<dbReference type="PROSITE" id="PS00519">
    <property type="entry name" value="HTH_ASNC_1"/>
    <property type="match status" value="1"/>
</dbReference>
<name>A0ABY9WNL4_9BACT</name>
<evidence type="ECO:0000313" key="7">
    <source>
        <dbReference type="Proteomes" id="UP001611383"/>
    </source>
</evidence>
<dbReference type="SUPFAM" id="SSF46785">
    <property type="entry name" value="Winged helix' DNA-binding domain"/>
    <property type="match status" value="1"/>
</dbReference>
<keyword evidence="1" id="KW-0805">Transcription regulation</keyword>
<keyword evidence="7" id="KW-1185">Reference proteome</keyword>
<sequence>MSVLLSGAPTLGGGTAGNPPAERQWDRRNDGGGALAGNDRPLDEVDERLLSLLEKNARTPVVALARAVGLSRSAVQDRLARLEDAGHIAGYTLVRGRPQNRPQLRALLSLVIETRPCAIVLSRFQDWPEVKSCWSLAGPIDAVVLVETRDAEQLGELRNRLAAIPGVVSVNTATVLKTVVERP</sequence>
<evidence type="ECO:0000256" key="4">
    <source>
        <dbReference type="SAM" id="MobiDB-lite"/>
    </source>
</evidence>
<reference evidence="6 7" key="1">
    <citation type="submission" date="2019-08" db="EMBL/GenBank/DDBJ databases">
        <title>Archangium and Cystobacter genomes.</title>
        <authorList>
            <person name="Chen I.-C.K."/>
            <person name="Wielgoss S."/>
        </authorList>
    </citation>
    <scope>NUCLEOTIDE SEQUENCE [LARGE SCALE GENOMIC DNA]</scope>
    <source>
        <strain evidence="6 7">Cbm 6</strain>
    </source>
</reference>
<proteinExistence type="predicted"/>
<dbReference type="CDD" id="cd00090">
    <property type="entry name" value="HTH_ARSR"/>
    <property type="match status" value="1"/>
</dbReference>
<protein>
    <submittedName>
        <fullName evidence="6">Lrp/AsnC family transcriptional regulator</fullName>
    </submittedName>
</protein>
<evidence type="ECO:0000259" key="5">
    <source>
        <dbReference type="PROSITE" id="PS50956"/>
    </source>
</evidence>
<dbReference type="InterPro" id="IPR036390">
    <property type="entry name" value="WH_DNA-bd_sf"/>
</dbReference>
<accession>A0ABY9WNL4</accession>
<keyword evidence="2" id="KW-0238">DNA-binding</keyword>
<evidence type="ECO:0000256" key="2">
    <source>
        <dbReference type="ARBA" id="ARBA00023125"/>
    </source>
</evidence>
<dbReference type="Gene3D" id="3.30.70.920">
    <property type="match status" value="1"/>
</dbReference>
<evidence type="ECO:0000256" key="3">
    <source>
        <dbReference type="ARBA" id="ARBA00023163"/>
    </source>
</evidence>
<dbReference type="SUPFAM" id="SSF54909">
    <property type="entry name" value="Dimeric alpha+beta barrel"/>
    <property type="match status" value="1"/>
</dbReference>
<dbReference type="InterPro" id="IPR019887">
    <property type="entry name" value="Tscrpt_reg_AsnC/Lrp_C"/>
</dbReference>
<feature type="domain" description="HTH asnC-type" evidence="5">
    <location>
        <begin position="42"/>
        <end position="102"/>
    </location>
</feature>
<dbReference type="InterPro" id="IPR011008">
    <property type="entry name" value="Dimeric_a/b-barrel"/>
</dbReference>
<dbReference type="PROSITE" id="PS50956">
    <property type="entry name" value="HTH_ASNC_2"/>
    <property type="match status" value="1"/>
</dbReference>
<dbReference type="Pfam" id="PF13404">
    <property type="entry name" value="HTH_AsnC-type"/>
    <property type="match status" value="1"/>
</dbReference>
<keyword evidence="3" id="KW-0804">Transcription</keyword>
<dbReference type="Proteomes" id="UP001611383">
    <property type="component" value="Chromosome"/>
</dbReference>
<dbReference type="SMART" id="SM00344">
    <property type="entry name" value="HTH_ASNC"/>
    <property type="match status" value="1"/>
</dbReference>